<gene>
    <name evidence="1" type="ORF">V565_076490</name>
</gene>
<proteinExistence type="predicted"/>
<dbReference type="HOGENOM" id="CLU_350600_0_0_1"/>
<protein>
    <submittedName>
        <fullName evidence="1">F-box-like domain protein</fullName>
    </submittedName>
</protein>
<keyword evidence="2" id="KW-1185">Reference proteome</keyword>
<dbReference type="Proteomes" id="UP000027456">
    <property type="component" value="Unassembled WGS sequence"/>
</dbReference>
<comment type="caution">
    <text evidence="1">The sequence shown here is derived from an EMBL/GenBank/DDBJ whole genome shotgun (WGS) entry which is preliminary data.</text>
</comment>
<dbReference type="AlphaFoldDB" id="A0A074SKQ1"/>
<dbReference type="OrthoDB" id="3189611at2759"/>
<dbReference type="Gene3D" id="1.20.1280.50">
    <property type="match status" value="1"/>
</dbReference>
<sequence>MRRPDQYLRHRLFSEYKDLHKFKFLDAKRVSISSLVLDFYAFDGFCDAHLAALEYFLAKCTTRVFTRYTAQSSGYGLRSNISFRISQNPQGHLSDILNVHSSELEEPWLAVKVVKLDGPGPPWASKLYHGLVELRLECGCPDITDLQVVNVLKASPGLRVLHLNTPIEIQVTDETTLTPAWLGDLEVLNIECDYPDLLGGDEIVRWIQPGSKPLRFTFFGTPTQIIVHFFERSNIRRFYSCGWGWAPFKLIRLLREAPQLQTLVLNANGLGVDSIRTRIDPIQEAHTIPIQINTLYLIYFKDLNLGDIQELVMNPLAPISIENLPAELLARIFRFAHDGEHCLAPDPDLISRDGPHRWLKFPKQPDTLSHVCSTWRRIALNTSYLWSHIDIAIDDSSNNNLFARAKVYAQRSGSRALEIHICDPGSERERQKWLARQYDIIPGEYTDLHEFKFLDANVVPIRSLILDVCVFNHLRRAHYSALEYFLTKCATGELTHYIVRANVSRSTPFVETTGNPQTPQGGRINLLQLPRSQLEERWRSVNVLHVNSLCPRWSSKLYHGLVDLRLGDKIPEITELQLVKILEASPGLRILHLKNQITLQIPEGTTVITKVQLNDLEVLNIEDMEYDFDNGAIVRWIQPGVKPLRFTFFGMPTTIVAEFFKRSNVTRFYSRGWEPFTLIELLRVAPRLQTLVLNAFDLEVDTIGSLVDPIDEKRSIAPTPVYINTLYLLGFYKLELSDIQEAVNRYSIQRVSLWACDLAYTSSTGVEIYEDATVIREKLSEITNCPIVEYLTGDNPIDLDTWE</sequence>
<evidence type="ECO:0000313" key="1">
    <source>
        <dbReference type="EMBL" id="KEP50627.1"/>
    </source>
</evidence>
<dbReference type="EMBL" id="AZST01000236">
    <property type="protein sequence ID" value="KEP50627.1"/>
    <property type="molecule type" value="Genomic_DNA"/>
</dbReference>
<evidence type="ECO:0000313" key="2">
    <source>
        <dbReference type="Proteomes" id="UP000027456"/>
    </source>
</evidence>
<accession>A0A074SKQ1</accession>
<name>A0A074SKQ1_9AGAM</name>
<organism evidence="1 2">
    <name type="scientific">Rhizoctonia solani 123E</name>
    <dbReference type="NCBI Taxonomy" id="1423351"/>
    <lineage>
        <taxon>Eukaryota</taxon>
        <taxon>Fungi</taxon>
        <taxon>Dikarya</taxon>
        <taxon>Basidiomycota</taxon>
        <taxon>Agaricomycotina</taxon>
        <taxon>Agaricomycetes</taxon>
        <taxon>Cantharellales</taxon>
        <taxon>Ceratobasidiaceae</taxon>
        <taxon>Rhizoctonia</taxon>
    </lineage>
</organism>
<reference evidence="1 2" key="1">
    <citation type="submission" date="2013-12" db="EMBL/GenBank/DDBJ databases">
        <authorList>
            <person name="Cubeta M."/>
            <person name="Pakala S."/>
            <person name="Fedorova N."/>
            <person name="Thomas E."/>
            <person name="Dean R."/>
            <person name="Jabaji S."/>
            <person name="Neate S."/>
            <person name="Toda T."/>
            <person name="Tavantzis S."/>
            <person name="Vilgalys R."/>
            <person name="Bharathan N."/>
            <person name="Pakala S."/>
            <person name="Losada L.S."/>
            <person name="Zafar N."/>
            <person name="Nierman W."/>
        </authorList>
    </citation>
    <scope>NUCLEOTIDE SEQUENCE [LARGE SCALE GENOMIC DNA]</scope>
    <source>
        <strain evidence="1 2">123E</strain>
    </source>
</reference>